<dbReference type="EMBL" id="CP071091">
    <property type="protein sequence ID" value="QSQ18331.1"/>
    <property type="molecule type" value="Genomic_DNA"/>
</dbReference>
<accession>A0ABX7NLS2</accession>
<dbReference type="Proteomes" id="UP000663090">
    <property type="component" value="Chromosome"/>
</dbReference>
<evidence type="ECO:0000313" key="2">
    <source>
        <dbReference type="Proteomes" id="UP000663090"/>
    </source>
</evidence>
<sequence length="267" mass="30209">MSSPGPEVTVPTFTAITPRYAPPPLTPTPHPRWVESLLDATRRDWDEACWPPLFRDTADGLRPPLFHWRRVLSQFFLIVESFPKYMGLSLAKTTYGQSPGDASIRRWLLQNLGVEAKHAEWFIDWVRAIGVAPESLFRLRPLPEVQALHAHLLDTCTHGTLAEGVAASNWAIESITGVWTREVMEPFRSYAEDGVRIDATSMMWLKAHARYDDLHPVEALEIIKLSTDPRGDEPVRVLAATRKSLRLYTAALRACCAEERTRTTLAR</sequence>
<dbReference type="SMART" id="SM01236">
    <property type="entry name" value="Haem_oxygenase_2"/>
    <property type="match status" value="1"/>
</dbReference>
<dbReference type="SUPFAM" id="SSF48613">
    <property type="entry name" value="Heme oxygenase-like"/>
    <property type="match status" value="1"/>
</dbReference>
<proteinExistence type="predicted"/>
<dbReference type="InterPro" id="IPR016084">
    <property type="entry name" value="Haem_Oase-like_multi-hlx"/>
</dbReference>
<keyword evidence="2" id="KW-1185">Reference proteome</keyword>
<organism evidence="1 2">
    <name type="scientific">Myxococcus landrumensis</name>
    <dbReference type="NCBI Taxonomy" id="2813577"/>
    <lineage>
        <taxon>Bacteria</taxon>
        <taxon>Pseudomonadati</taxon>
        <taxon>Myxococcota</taxon>
        <taxon>Myxococcia</taxon>
        <taxon>Myxococcales</taxon>
        <taxon>Cystobacterineae</taxon>
        <taxon>Myxococcaceae</taxon>
        <taxon>Myxococcus</taxon>
    </lineage>
</organism>
<dbReference type="Pfam" id="PF14518">
    <property type="entry name" value="Haem_oxygenas_2"/>
    <property type="match status" value="1"/>
</dbReference>
<gene>
    <name evidence="1" type="ORF">JY572_20025</name>
</gene>
<protein>
    <submittedName>
        <fullName evidence="1">Iron-containing redox enzyme family protein</fullName>
    </submittedName>
</protein>
<dbReference type="Gene3D" id="1.20.910.10">
    <property type="entry name" value="Heme oxygenase-like"/>
    <property type="match status" value="1"/>
</dbReference>
<evidence type="ECO:0000313" key="1">
    <source>
        <dbReference type="EMBL" id="QSQ18331.1"/>
    </source>
</evidence>
<reference evidence="1 2" key="1">
    <citation type="submission" date="2021-02" db="EMBL/GenBank/DDBJ databases">
        <title>De Novo genome assembly of isolated myxobacteria.</title>
        <authorList>
            <person name="Stevens D.C."/>
        </authorList>
    </citation>
    <scope>NUCLEOTIDE SEQUENCE [LARGE SCALE GENOMIC DNA]</scope>
    <source>
        <strain evidence="1 2">SCHIC003</strain>
    </source>
</reference>
<name>A0ABX7NLS2_9BACT</name>